<reference evidence="7" key="1">
    <citation type="journal article" date="2014" name="Int. J. Syst. Evol. Microbiol.">
        <title>Complete genome sequence of Corynebacterium casei LMG S-19264T (=DSM 44701T), isolated from a smear-ripened cheese.</title>
        <authorList>
            <consortium name="US DOE Joint Genome Institute (JGI-PGF)"/>
            <person name="Walter F."/>
            <person name="Albersmeier A."/>
            <person name="Kalinowski J."/>
            <person name="Ruckert C."/>
        </authorList>
    </citation>
    <scope>NUCLEOTIDE SEQUENCE</scope>
    <source>
        <strain evidence="7">JCM 3172</strain>
    </source>
</reference>
<reference evidence="7" key="2">
    <citation type="submission" date="2020-09" db="EMBL/GenBank/DDBJ databases">
        <authorList>
            <person name="Sun Q."/>
            <person name="Ohkuma M."/>
        </authorList>
    </citation>
    <scope>NUCLEOTIDE SEQUENCE</scope>
    <source>
        <strain evidence="7">JCM 3172</strain>
    </source>
</reference>
<dbReference type="Pfam" id="PF02909">
    <property type="entry name" value="TetR_C_1"/>
    <property type="match status" value="1"/>
</dbReference>
<dbReference type="Pfam" id="PF00440">
    <property type="entry name" value="TetR_N"/>
    <property type="match status" value="1"/>
</dbReference>
<dbReference type="SUPFAM" id="SSF46689">
    <property type="entry name" value="Homeodomain-like"/>
    <property type="match status" value="1"/>
</dbReference>
<dbReference type="Gene3D" id="1.10.357.10">
    <property type="entry name" value="Tetracycline Repressor, domain 2"/>
    <property type="match status" value="1"/>
</dbReference>
<evidence type="ECO:0000313" key="8">
    <source>
        <dbReference type="Proteomes" id="UP000619486"/>
    </source>
</evidence>
<dbReference type="InterPro" id="IPR050109">
    <property type="entry name" value="HTH-type_TetR-like_transc_reg"/>
</dbReference>
<dbReference type="InterPro" id="IPR009057">
    <property type="entry name" value="Homeodomain-like_sf"/>
</dbReference>
<feature type="region of interest" description="Disordered" evidence="5">
    <location>
        <begin position="271"/>
        <end position="291"/>
    </location>
</feature>
<dbReference type="EMBL" id="BMQQ01000003">
    <property type="protein sequence ID" value="GGT22136.1"/>
    <property type="molecule type" value="Genomic_DNA"/>
</dbReference>
<dbReference type="PANTHER" id="PTHR30055">
    <property type="entry name" value="HTH-TYPE TRANSCRIPTIONAL REGULATOR RUTR"/>
    <property type="match status" value="1"/>
</dbReference>
<feature type="domain" description="HTH tetR-type" evidence="6">
    <location>
        <begin position="48"/>
        <end position="108"/>
    </location>
</feature>
<dbReference type="GO" id="GO:0000976">
    <property type="term" value="F:transcription cis-regulatory region binding"/>
    <property type="evidence" value="ECO:0007669"/>
    <property type="project" value="TreeGrafter"/>
</dbReference>
<keyword evidence="2 4" id="KW-0238">DNA-binding</keyword>
<keyword evidence="8" id="KW-1185">Reference proteome</keyword>
<evidence type="ECO:0000259" key="6">
    <source>
        <dbReference type="PROSITE" id="PS50977"/>
    </source>
</evidence>
<accession>A0A918GYN3</accession>
<evidence type="ECO:0000256" key="4">
    <source>
        <dbReference type="PROSITE-ProRule" id="PRU00335"/>
    </source>
</evidence>
<organism evidence="7 8">
    <name type="scientific">Streptomyces purpureus</name>
    <dbReference type="NCBI Taxonomy" id="1951"/>
    <lineage>
        <taxon>Bacteria</taxon>
        <taxon>Bacillati</taxon>
        <taxon>Actinomycetota</taxon>
        <taxon>Actinomycetes</taxon>
        <taxon>Kitasatosporales</taxon>
        <taxon>Streptomycetaceae</taxon>
        <taxon>Streptomyces</taxon>
    </lineage>
</organism>
<gene>
    <name evidence="7" type="ORF">GCM10014713_13950</name>
</gene>
<protein>
    <submittedName>
        <fullName evidence="7">TetR family transcriptional regulator</fullName>
    </submittedName>
</protein>
<dbReference type="PANTHER" id="PTHR30055:SF151">
    <property type="entry name" value="TRANSCRIPTIONAL REGULATORY PROTEIN"/>
    <property type="match status" value="1"/>
</dbReference>
<dbReference type="RefSeq" id="WP_019887708.1">
    <property type="nucleotide sequence ID" value="NZ_BMQQ01000003.1"/>
</dbReference>
<evidence type="ECO:0000256" key="3">
    <source>
        <dbReference type="ARBA" id="ARBA00023163"/>
    </source>
</evidence>
<dbReference type="Gene3D" id="1.10.10.60">
    <property type="entry name" value="Homeodomain-like"/>
    <property type="match status" value="1"/>
</dbReference>
<sequence length="291" mass="30422">MGVMSKAKAGAGERGGAADPARTMELLWREPGRPPGAGSAGRRGPRQGLTVDAVVDAAVELADAGGLEALTMRAVAQRLGVTPMTLYTYVPGKAELLDLMLDAVLLRMERTRTGGEPWRGRVTAVADENRALFLRHPWVAALRLARPPLGPGVMAKYEHELAAFDGLGLDDLAMDGALTFVLGFVASAARAELDARAAAGEGLMTDHEWWAAHEPLLARVFDAERFPLAARVGGAAGEAYQGPYDPEYAYTFGLARVLDGLAALIEGAGGAGVRAGGRADRSGAASQPARP</sequence>
<feature type="region of interest" description="Disordered" evidence="5">
    <location>
        <begin position="1"/>
        <end position="20"/>
    </location>
</feature>
<dbReference type="GO" id="GO:0045892">
    <property type="term" value="P:negative regulation of DNA-templated transcription"/>
    <property type="evidence" value="ECO:0007669"/>
    <property type="project" value="InterPro"/>
</dbReference>
<evidence type="ECO:0000313" key="7">
    <source>
        <dbReference type="EMBL" id="GGT22136.1"/>
    </source>
</evidence>
<keyword evidence="1" id="KW-0805">Transcription regulation</keyword>
<dbReference type="InterPro" id="IPR004111">
    <property type="entry name" value="Repressor_TetR_C"/>
</dbReference>
<dbReference type="SUPFAM" id="SSF48498">
    <property type="entry name" value="Tetracyclin repressor-like, C-terminal domain"/>
    <property type="match status" value="1"/>
</dbReference>
<evidence type="ECO:0000256" key="5">
    <source>
        <dbReference type="SAM" id="MobiDB-lite"/>
    </source>
</evidence>
<evidence type="ECO:0000256" key="2">
    <source>
        <dbReference type="ARBA" id="ARBA00023125"/>
    </source>
</evidence>
<dbReference type="GO" id="GO:0003700">
    <property type="term" value="F:DNA-binding transcription factor activity"/>
    <property type="evidence" value="ECO:0007669"/>
    <property type="project" value="TreeGrafter"/>
</dbReference>
<proteinExistence type="predicted"/>
<dbReference type="InterPro" id="IPR036271">
    <property type="entry name" value="Tet_transcr_reg_TetR-rel_C_sf"/>
</dbReference>
<comment type="caution">
    <text evidence="7">The sequence shown here is derived from an EMBL/GenBank/DDBJ whole genome shotgun (WGS) entry which is preliminary data.</text>
</comment>
<evidence type="ECO:0000256" key="1">
    <source>
        <dbReference type="ARBA" id="ARBA00023015"/>
    </source>
</evidence>
<dbReference type="InterPro" id="IPR001647">
    <property type="entry name" value="HTH_TetR"/>
</dbReference>
<dbReference type="PROSITE" id="PS50977">
    <property type="entry name" value="HTH_TETR_2"/>
    <property type="match status" value="1"/>
</dbReference>
<keyword evidence="3" id="KW-0804">Transcription</keyword>
<name>A0A918GYN3_9ACTN</name>
<feature type="DNA-binding region" description="H-T-H motif" evidence="4">
    <location>
        <begin position="71"/>
        <end position="90"/>
    </location>
</feature>
<dbReference type="Proteomes" id="UP000619486">
    <property type="component" value="Unassembled WGS sequence"/>
</dbReference>
<dbReference type="AlphaFoldDB" id="A0A918GYN3"/>
<dbReference type="PRINTS" id="PR00455">
    <property type="entry name" value="HTHTETR"/>
</dbReference>